<dbReference type="Proteomes" id="UP000054560">
    <property type="component" value="Unassembled WGS sequence"/>
</dbReference>
<dbReference type="EMBL" id="KQ241667">
    <property type="protein sequence ID" value="KNC86118.1"/>
    <property type="molecule type" value="Genomic_DNA"/>
</dbReference>
<accession>A0A0L0GD13</accession>
<sequence>MAATSVNGVKIISGKQEAKAREFVRTSLKNTELSLNYRLVETTHPTTKYRMVAVSIQFMATQTLADFSPLKYSRRATSFSFTHKIPTAFIELHNYVTQDDTPRKEVRAAFKAQLTFVNAKLRQEILGGRESMRATMSVQLPFKVITLPKCLDIQILLNPKKEEIGLVITFTEVAVEKVEQADRLTSTLTRQH</sequence>
<dbReference type="AlphaFoldDB" id="A0A0L0GD13"/>
<reference evidence="1 2" key="1">
    <citation type="submission" date="2011-02" db="EMBL/GenBank/DDBJ databases">
        <title>The Genome Sequence of Sphaeroforma arctica JP610.</title>
        <authorList>
            <consortium name="The Broad Institute Genome Sequencing Platform"/>
            <person name="Russ C."/>
            <person name="Cuomo C."/>
            <person name="Young S.K."/>
            <person name="Zeng Q."/>
            <person name="Gargeya S."/>
            <person name="Alvarado L."/>
            <person name="Berlin A."/>
            <person name="Chapman S.B."/>
            <person name="Chen Z."/>
            <person name="Freedman E."/>
            <person name="Gellesch M."/>
            <person name="Goldberg J."/>
            <person name="Griggs A."/>
            <person name="Gujja S."/>
            <person name="Heilman E."/>
            <person name="Heiman D."/>
            <person name="Howarth C."/>
            <person name="Mehta T."/>
            <person name="Neiman D."/>
            <person name="Pearson M."/>
            <person name="Roberts A."/>
            <person name="Saif S."/>
            <person name="Shea T."/>
            <person name="Shenoy N."/>
            <person name="Sisk P."/>
            <person name="Stolte C."/>
            <person name="Sykes S."/>
            <person name="White J."/>
            <person name="Yandava C."/>
            <person name="Burger G."/>
            <person name="Gray M.W."/>
            <person name="Holland P.W.H."/>
            <person name="King N."/>
            <person name="Lang F.B.F."/>
            <person name="Roger A.J."/>
            <person name="Ruiz-Trillo I."/>
            <person name="Haas B."/>
            <person name="Nusbaum C."/>
            <person name="Birren B."/>
        </authorList>
    </citation>
    <scope>NUCLEOTIDE SEQUENCE [LARGE SCALE GENOMIC DNA]</scope>
    <source>
        <strain evidence="1 2">JP610</strain>
    </source>
</reference>
<evidence type="ECO:0000313" key="2">
    <source>
        <dbReference type="Proteomes" id="UP000054560"/>
    </source>
</evidence>
<proteinExistence type="predicted"/>
<protein>
    <submittedName>
        <fullName evidence="1">Uncharacterized protein</fullName>
    </submittedName>
</protein>
<dbReference type="GeneID" id="25902238"/>
<keyword evidence="2" id="KW-1185">Reference proteome</keyword>
<dbReference type="RefSeq" id="XP_014160020.1">
    <property type="nucleotide sequence ID" value="XM_014304545.1"/>
</dbReference>
<organism evidence="1 2">
    <name type="scientific">Sphaeroforma arctica JP610</name>
    <dbReference type="NCBI Taxonomy" id="667725"/>
    <lineage>
        <taxon>Eukaryota</taxon>
        <taxon>Ichthyosporea</taxon>
        <taxon>Ichthyophonida</taxon>
        <taxon>Sphaeroforma</taxon>
    </lineage>
</organism>
<gene>
    <name evidence="1" type="ORF">SARC_01734</name>
</gene>
<name>A0A0L0GD13_9EUKA</name>
<evidence type="ECO:0000313" key="1">
    <source>
        <dbReference type="EMBL" id="KNC86118.1"/>
    </source>
</evidence>